<reference evidence="1 2" key="1">
    <citation type="submission" date="2017-09" db="EMBL/GenBank/DDBJ databases">
        <authorList>
            <person name="Kim K.H."/>
            <person name="Chun B.H."/>
            <person name="Han G.S."/>
            <person name="Hyun S.G."/>
            <person name="Jeon C.O."/>
        </authorList>
    </citation>
    <scope>NUCLEOTIDE SEQUENCE [LARGE SCALE GENOMIC DNA]</scope>
    <source>
        <strain evidence="1 2">SH</strain>
    </source>
</reference>
<sequence>MPLVDQNGRPVRETWQATDIPPASGHNLLLPFQVARDMSPTELTRIAPIGLRVDGNTAFDQIVPILAYVGMVVISFPSFRDGRGFTLATTLRRHGFSGELRASGSILPDQLAALRQCGFSSIETPPAHPPAQWQAAASSFSEARPLLKHLLAQRSSVK</sequence>
<dbReference type="EMBL" id="CP023189">
    <property type="protein sequence ID" value="AXM99508.1"/>
    <property type="molecule type" value="Genomic_DNA"/>
</dbReference>
<dbReference type="InterPro" id="IPR008318">
    <property type="entry name" value="UCP030820"/>
</dbReference>
<dbReference type="RefSeq" id="WP_089179620.1">
    <property type="nucleotide sequence ID" value="NZ_CP023189.1"/>
</dbReference>
<accession>A0AAN1PG44</accession>
<name>A0AAN1PG44_9PROT</name>
<gene>
    <name evidence="1" type="ORF">CJF59_02160</name>
</gene>
<dbReference type="Pfam" id="PF06073">
    <property type="entry name" value="DUF934"/>
    <property type="match status" value="1"/>
</dbReference>
<evidence type="ECO:0000313" key="2">
    <source>
        <dbReference type="Proteomes" id="UP000256572"/>
    </source>
</evidence>
<reference evidence="1 2" key="2">
    <citation type="submission" date="2018-08" db="EMBL/GenBank/DDBJ databases">
        <title>Acetobacter oryzifermentans sp. nov., isolated from Korea traditional vinegar and reclassification of Acetobacter pasteurianus subsp. ascendens (Henneberg 1898) as Acetobacter ascendens comb. nov.</title>
        <authorList>
            <person name="Cho G.Y."/>
            <person name="Lee S.H."/>
        </authorList>
    </citation>
    <scope>NUCLEOTIDE SEQUENCE [LARGE SCALE GENOMIC DNA]</scope>
    <source>
        <strain evidence="1 2">SH</strain>
    </source>
</reference>
<evidence type="ECO:0000313" key="1">
    <source>
        <dbReference type="EMBL" id="AXM99508.1"/>
    </source>
</evidence>
<proteinExistence type="predicted"/>
<protein>
    <submittedName>
        <fullName evidence="1">DUF934 domain-containing protein</fullName>
    </submittedName>
</protein>
<dbReference type="AlphaFoldDB" id="A0AAN1PG44"/>
<organism evidence="1 2">
    <name type="scientific">Acetobacter pomorum</name>
    <dbReference type="NCBI Taxonomy" id="65959"/>
    <lineage>
        <taxon>Bacteria</taxon>
        <taxon>Pseudomonadati</taxon>
        <taxon>Pseudomonadota</taxon>
        <taxon>Alphaproteobacteria</taxon>
        <taxon>Acetobacterales</taxon>
        <taxon>Acetobacteraceae</taxon>
        <taxon>Acetobacter</taxon>
    </lineage>
</organism>
<dbReference type="Proteomes" id="UP000256572">
    <property type="component" value="Chromosome"/>
</dbReference>